<feature type="domain" description="FMN-binding" evidence="3">
    <location>
        <begin position="66"/>
        <end position="143"/>
    </location>
</feature>
<reference evidence="4 5" key="1">
    <citation type="submission" date="2016-10" db="EMBL/GenBank/DDBJ databases">
        <authorList>
            <person name="de Groot N.N."/>
        </authorList>
    </citation>
    <scope>NUCLEOTIDE SEQUENCE [LARGE SCALE GENOMIC DNA]</scope>
    <source>
        <strain evidence="4 5">CGMCC 4.1859</strain>
    </source>
</reference>
<evidence type="ECO:0000256" key="1">
    <source>
        <dbReference type="SAM" id="MobiDB-lite"/>
    </source>
</evidence>
<evidence type="ECO:0000256" key="2">
    <source>
        <dbReference type="SAM" id="SignalP"/>
    </source>
</evidence>
<sequence length="145" mass="14931">MRAHPVRRTVLTCVATVTVTVLALSLKPHHPPSAAAPPPTTQTPGATSGGSTSGTRTVNGPTVQTRYGPVQVELTLDGSRITAAHAVRSPNGDSHSREINASAVPVLDREALNAQSAHIDTVSGATYTSEGYVGSLQAALDQSRT</sequence>
<keyword evidence="2" id="KW-0732">Signal</keyword>
<dbReference type="GO" id="GO:0010181">
    <property type="term" value="F:FMN binding"/>
    <property type="evidence" value="ECO:0007669"/>
    <property type="project" value="InterPro"/>
</dbReference>
<name>A0A1G7WTY1_9ACTN</name>
<organism evidence="4 5">
    <name type="scientific">Streptomyces griseoaurantiacus</name>
    <dbReference type="NCBI Taxonomy" id="68213"/>
    <lineage>
        <taxon>Bacteria</taxon>
        <taxon>Bacillati</taxon>
        <taxon>Actinomycetota</taxon>
        <taxon>Actinomycetes</taxon>
        <taxon>Kitasatosporales</taxon>
        <taxon>Streptomycetaceae</taxon>
        <taxon>Streptomyces</taxon>
        <taxon>Streptomyces aurantiacus group</taxon>
    </lineage>
</organism>
<dbReference type="AlphaFoldDB" id="A0A1G7WTY1"/>
<dbReference type="EMBL" id="FNAX01000028">
    <property type="protein sequence ID" value="SDG75346.1"/>
    <property type="molecule type" value="Genomic_DNA"/>
</dbReference>
<accession>A0A1G7WTY1</accession>
<dbReference type="GO" id="GO:0016020">
    <property type="term" value="C:membrane"/>
    <property type="evidence" value="ECO:0007669"/>
    <property type="project" value="InterPro"/>
</dbReference>
<feature type="signal peptide" evidence="2">
    <location>
        <begin position="1"/>
        <end position="23"/>
    </location>
</feature>
<feature type="compositionally biased region" description="Polar residues" evidence="1">
    <location>
        <begin position="56"/>
        <end position="65"/>
    </location>
</feature>
<feature type="region of interest" description="Disordered" evidence="1">
    <location>
        <begin position="30"/>
        <end position="67"/>
    </location>
</feature>
<evidence type="ECO:0000313" key="5">
    <source>
        <dbReference type="Proteomes" id="UP000198614"/>
    </source>
</evidence>
<proteinExistence type="predicted"/>
<dbReference type="OrthoDB" id="8099475at2"/>
<dbReference type="Gene3D" id="3.90.1010.20">
    <property type="match status" value="1"/>
</dbReference>
<gene>
    <name evidence="4" type="ORF">SAMN05216260_12854</name>
</gene>
<evidence type="ECO:0000259" key="3">
    <source>
        <dbReference type="SMART" id="SM00900"/>
    </source>
</evidence>
<dbReference type="Pfam" id="PF04205">
    <property type="entry name" value="FMN_bind"/>
    <property type="match status" value="1"/>
</dbReference>
<feature type="chain" id="PRO_5038675568" evidence="2">
    <location>
        <begin position="24"/>
        <end position="145"/>
    </location>
</feature>
<dbReference type="InterPro" id="IPR007329">
    <property type="entry name" value="FMN-bd"/>
</dbReference>
<dbReference type="Proteomes" id="UP000198614">
    <property type="component" value="Unassembled WGS sequence"/>
</dbReference>
<evidence type="ECO:0000313" key="4">
    <source>
        <dbReference type="EMBL" id="SDG75346.1"/>
    </source>
</evidence>
<protein>
    <submittedName>
        <fullName evidence="4">FMN-binding domain-containing protein</fullName>
    </submittedName>
</protein>
<dbReference type="SMART" id="SM00900">
    <property type="entry name" value="FMN_bind"/>
    <property type="match status" value="1"/>
</dbReference>